<evidence type="ECO:0000313" key="8">
    <source>
        <dbReference type="EMBL" id="CAL1154674.1"/>
    </source>
</evidence>
<sequence length="457" mass="51513">MFKGKSLAVLTSVLVTVTCVVIYLEWRAVQDIRKGLSGTELKSLFAKGRHALLHRMVISGGHSWGGPAADTRGPGPPAPAAPAAPALRGASGASTTVLSVAGSDVELRPDLRISTELPSFPTPREVRHPSCIRDFDLQTLPRASLVIPYLNETWAQISATVASLVAHSPLEVVDEILFIDDGNAPEWQHHHELLSLHPKVKVHRNEVRQGLIRAKVIGAALIDSPVIIFMEPHCVVSRQWLEPLLEQLALSKDHRTLVMPTLDIIPENNFNQYLPANHHIGGFDWTLTFGWKDLIEKRNSSYTYPDPYPTPALSGGIFGIWKDNWEQMGTYDINMTEWGGEHIEMSLRTWRCHGRILVVPCSRMGHVFRAKNPYIVHVPEVMKNTKRAALVWLDEHLEDYYKKVPYARQIQAGDVSERIKLKESLECESMDWYMDNIYPELRAELTPKPHHLRTAHH</sequence>
<dbReference type="EMBL" id="CAMXCT030002910">
    <property type="protein sequence ID" value="CAL4788611.1"/>
    <property type="molecule type" value="Genomic_DNA"/>
</dbReference>
<dbReference type="GO" id="GO:0005794">
    <property type="term" value="C:Golgi apparatus"/>
    <property type="evidence" value="ECO:0007669"/>
    <property type="project" value="TreeGrafter"/>
</dbReference>
<protein>
    <submittedName>
        <fullName evidence="9">Glycosyltransferase 2-like domain-containing protein</fullName>
    </submittedName>
</protein>
<dbReference type="Pfam" id="PF00535">
    <property type="entry name" value="Glycos_transf_2"/>
    <property type="match status" value="1"/>
</dbReference>
<feature type="domain" description="Glycosyltransferase 2-like" evidence="5">
    <location>
        <begin position="144"/>
        <end position="289"/>
    </location>
</feature>
<dbReference type="OrthoDB" id="441896at2759"/>
<evidence type="ECO:0000313" key="9">
    <source>
        <dbReference type="EMBL" id="CAL4788611.1"/>
    </source>
</evidence>
<dbReference type="InterPro" id="IPR001173">
    <property type="entry name" value="Glyco_trans_2-like"/>
</dbReference>
<dbReference type="InterPro" id="IPR029044">
    <property type="entry name" value="Nucleotide-diphossugar_trans"/>
</dbReference>
<dbReference type="EMBL" id="CAMXCT010002910">
    <property type="protein sequence ID" value="CAI4001299.1"/>
    <property type="molecule type" value="Genomic_DNA"/>
</dbReference>
<reference evidence="7" key="1">
    <citation type="submission" date="2022-10" db="EMBL/GenBank/DDBJ databases">
        <authorList>
            <person name="Chen Y."/>
            <person name="Dougan E. K."/>
            <person name="Chan C."/>
            <person name="Rhodes N."/>
            <person name="Thang M."/>
        </authorList>
    </citation>
    <scope>NUCLEOTIDE SEQUENCE</scope>
</reference>
<evidence type="ECO:0000259" key="6">
    <source>
        <dbReference type="Pfam" id="PF02709"/>
    </source>
</evidence>
<comment type="caution">
    <text evidence="7">The sequence shown here is derived from an EMBL/GenBank/DDBJ whole genome shotgun (WGS) entry which is preliminary data.</text>
</comment>
<proteinExistence type="predicted"/>
<keyword evidence="2" id="KW-1015">Disulfide bond</keyword>
<dbReference type="Pfam" id="PF02709">
    <property type="entry name" value="Glyco_transf_7C"/>
    <property type="match status" value="1"/>
</dbReference>
<dbReference type="SUPFAM" id="SSF53448">
    <property type="entry name" value="Nucleotide-diphospho-sugar transferases"/>
    <property type="match status" value="1"/>
</dbReference>
<evidence type="ECO:0000256" key="3">
    <source>
        <dbReference type="SAM" id="MobiDB-lite"/>
    </source>
</evidence>
<dbReference type="PANTHER" id="PTHR11675:SF126">
    <property type="entry name" value="RICIN B LECTIN DOMAIN-CONTAINING PROTEIN"/>
    <property type="match status" value="1"/>
</dbReference>
<organism evidence="7">
    <name type="scientific">Cladocopium goreaui</name>
    <dbReference type="NCBI Taxonomy" id="2562237"/>
    <lineage>
        <taxon>Eukaryota</taxon>
        <taxon>Sar</taxon>
        <taxon>Alveolata</taxon>
        <taxon>Dinophyceae</taxon>
        <taxon>Suessiales</taxon>
        <taxon>Symbiodiniaceae</taxon>
        <taxon>Cladocopium</taxon>
    </lineage>
</organism>
<feature type="domain" description="Galactosyltransferase C-terminal" evidence="6">
    <location>
        <begin position="307"/>
        <end position="368"/>
    </location>
</feature>
<dbReference type="EMBL" id="CAMXCT020002910">
    <property type="protein sequence ID" value="CAL1154674.1"/>
    <property type="molecule type" value="Genomic_DNA"/>
</dbReference>
<keyword evidence="4" id="KW-0812">Transmembrane</keyword>
<keyword evidence="10" id="KW-1185">Reference proteome</keyword>
<dbReference type="InterPro" id="IPR027791">
    <property type="entry name" value="Galactosyl_T_C"/>
</dbReference>
<dbReference type="PANTHER" id="PTHR11675">
    <property type="entry name" value="N-ACETYLGALACTOSAMINYLTRANSFERASE"/>
    <property type="match status" value="1"/>
</dbReference>
<feature type="region of interest" description="Disordered" evidence="3">
    <location>
        <begin position="64"/>
        <end position="87"/>
    </location>
</feature>
<dbReference type="GO" id="GO:0004653">
    <property type="term" value="F:polypeptide N-acetylgalactosaminyltransferase activity"/>
    <property type="evidence" value="ECO:0007669"/>
    <property type="project" value="TreeGrafter"/>
</dbReference>
<evidence type="ECO:0000259" key="5">
    <source>
        <dbReference type="Pfam" id="PF00535"/>
    </source>
</evidence>
<name>A0A9P1G536_9DINO</name>
<keyword evidence="4" id="KW-0472">Membrane</keyword>
<evidence type="ECO:0000256" key="4">
    <source>
        <dbReference type="SAM" id="Phobius"/>
    </source>
</evidence>
<dbReference type="AlphaFoldDB" id="A0A9P1G536"/>
<keyword evidence="1" id="KW-0808">Transferase</keyword>
<evidence type="ECO:0000256" key="2">
    <source>
        <dbReference type="ARBA" id="ARBA00023157"/>
    </source>
</evidence>
<keyword evidence="4" id="KW-1133">Transmembrane helix</keyword>
<reference evidence="8" key="2">
    <citation type="submission" date="2024-04" db="EMBL/GenBank/DDBJ databases">
        <authorList>
            <person name="Chen Y."/>
            <person name="Shah S."/>
            <person name="Dougan E. K."/>
            <person name="Thang M."/>
            <person name="Chan C."/>
        </authorList>
    </citation>
    <scope>NUCLEOTIDE SEQUENCE [LARGE SCALE GENOMIC DNA]</scope>
</reference>
<feature type="transmembrane region" description="Helical" evidence="4">
    <location>
        <begin position="7"/>
        <end position="26"/>
    </location>
</feature>
<dbReference type="Gene3D" id="3.90.550.10">
    <property type="entry name" value="Spore Coat Polysaccharide Biosynthesis Protein SpsA, Chain A"/>
    <property type="match status" value="1"/>
</dbReference>
<evidence type="ECO:0000313" key="7">
    <source>
        <dbReference type="EMBL" id="CAI4001299.1"/>
    </source>
</evidence>
<evidence type="ECO:0000256" key="1">
    <source>
        <dbReference type="ARBA" id="ARBA00022679"/>
    </source>
</evidence>
<dbReference type="Proteomes" id="UP001152797">
    <property type="component" value="Unassembled WGS sequence"/>
</dbReference>
<accession>A0A9P1G536</accession>
<gene>
    <name evidence="7" type="ORF">C1SCF055_LOCUS27353</name>
</gene>
<dbReference type="GO" id="GO:0006493">
    <property type="term" value="P:protein O-linked glycosylation"/>
    <property type="evidence" value="ECO:0007669"/>
    <property type="project" value="TreeGrafter"/>
</dbReference>
<evidence type="ECO:0000313" key="10">
    <source>
        <dbReference type="Proteomes" id="UP001152797"/>
    </source>
</evidence>